<dbReference type="InterPro" id="IPR027417">
    <property type="entry name" value="P-loop_NTPase"/>
</dbReference>
<name>A0A3B1C830_9ZZZZ</name>
<dbReference type="AlphaFoldDB" id="A0A3B1C830"/>
<keyword evidence="1" id="KW-0547">Nucleotide-binding</keyword>
<accession>A0A3B1C830</accession>
<evidence type="ECO:0000313" key="3">
    <source>
        <dbReference type="EMBL" id="VAX14795.1"/>
    </source>
</evidence>
<dbReference type="Gene3D" id="3.40.50.300">
    <property type="entry name" value="P-loop containing nucleotide triphosphate hydrolases"/>
    <property type="match status" value="1"/>
</dbReference>
<proteinExistence type="predicted"/>
<reference evidence="3" key="1">
    <citation type="submission" date="2018-06" db="EMBL/GenBank/DDBJ databases">
        <authorList>
            <person name="Zhirakovskaya E."/>
        </authorList>
    </citation>
    <scope>NUCLEOTIDE SEQUENCE</scope>
</reference>
<dbReference type="PANTHER" id="PTHR43384">
    <property type="entry name" value="SEPTUM SITE-DETERMINING PROTEIN MIND HOMOLOG, CHLOROPLASTIC-RELATED"/>
    <property type="match status" value="1"/>
</dbReference>
<dbReference type="PANTHER" id="PTHR43384:SF6">
    <property type="entry name" value="SEPTUM SITE-DETERMINING PROTEIN MIND HOMOLOG, CHLOROPLASTIC"/>
    <property type="match status" value="1"/>
</dbReference>
<dbReference type="EMBL" id="UOGA01000013">
    <property type="protein sequence ID" value="VAX14795.1"/>
    <property type="molecule type" value="Genomic_DNA"/>
</dbReference>
<dbReference type="InterPro" id="IPR050625">
    <property type="entry name" value="ParA/MinD_ATPase"/>
</dbReference>
<feature type="non-terminal residue" evidence="3">
    <location>
        <position position="166"/>
    </location>
</feature>
<dbReference type="GO" id="GO:0016887">
    <property type="term" value="F:ATP hydrolysis activity"/>
    <property type="evidence" value="ECO:0007669"/>
    <property type="project" value="TreeGrafter"/>
</dbReference>
<organism evidence="3">
    <name type="scientific">hydrothermal vent metagenome</name>
    <dbReference type="NCBI Taxonomy" id="652676"/>
    <lineage>
        <taxon>unclassified sequences</taxon>
        <taxon>metagenomes</taxon>
        <taxon>ecological metagenomes</taxon>
    </lineage>
</organism>
<dbReference type="SUPFAM" id="SSF52540">
    <property type="entry name" value="P-loop containing nucleoside triphosphate hydrolases"/>
    <property type="match status" value="1"/>
</dbReference>
<evidence type="ECO:0000256" key="1">
    <source>
        <dbReference type="ARBA" id="ARBA00022741"/>
    </source>
</evidence>
<dbReference type="GO" id="GO:0005524">
    <property type="term" value="F:ATP binding"/>
    <property type="evidence" value="ECO:0007669"/>
    <property type="project" value="UniProtKB-KW"/>
</dbReference>
<dbReference type="GO" id="GO:0005829">
    <property type="term" value="C:cytosol"/>
    <property type="evidence" value="ECO:0007669"/>
    <property type="project" value="TreeGrafter"/>
</dbReference>
<evidence type="ECO:0000256" key="2">
    <source>
        <dbReference type="ARBA" id="ARBA00022840"/>
    </source>
</evidence>
<gene>
    <name evidence="3" type="ORF">MNBD_NITROSPINAE04-2454</name>
</gene>
<sequence>MLARALAADGKQVLAIDADPNGNLAQAVGYDARARGRITPLIERKDIIKERTGAKPGGFGGAFVMNPKVDDLIDLFSVDVNGMRLMVTGELKEALSGCYCPENALLRSFMSHLFIERGEWVILDMEAGFEHLTRGTAESVDLLLVVVEPGQRAVQTAKKITDLASQ</sequence>
<keyword evidence="2" id="KW-0067">ATP-binding</keyword>
<dbReference type="GO" id="GO:0051782">
    <property type="term" value="P:negative regulation of cell division"/>
    <property type="evidence" value="ECO:0007669"/>
    <property type="project" value="TreeGrafter"/>
</dbReference>
<dbReference type="GO" id="GO:0009898">
    <property type="term" value="C:cytoplasmic side of plasma membrane"/>
    <property type="evidence" value="ECO:0007669"/>
    <property type="project" value="TreeGrafter"/>
</dbReference>
<protein>
    <submittedName>
        <fullName evidence="3">CO dehydrogenase accessory protein CooC (Nickel insertion)</fullName>
    </submittedName>
</protein>